<evidence type="ECO:0000256" key="16">
    <source>
        <dbReference type="PIRSR" id="PIRSR000894-2"/>
    </source>
</evidence>
<dbReference type="EC" id="3.1.3.80" evidence="3"/>
<dbReference type="InterPro" id="IPR016274">
    <property type="entry name" value="Histidine_acid_Pase_euk"/>
</dbReference>
<comment type="caution">
    <text evidence="18">The sequence shown here is derived from an EMBL/GenBank/DDBJ whole genome shotgun (WGS) entry which is preliminary data.</text>
</comment>
<evidence type="ECO:0000256" key="7">
    <source>
        <dbReference type="ARBA" id="ARBA00022729"/>
    </source>
</evidence>
<keyword evidence="7 17" id="KW-0732">Signal</keyword>
<feature type="disulfide bond" evidence="16">
    <location>
        <begin position="62"/>
        <end position="414"/>
    </location>
</feature>
<evidence type="ECO:0000256" key="9">
    <source>
        <dbReference type="ARBA" id="ARBA00023136"/>
    </source>
</evidence>
<dbReference type="Proteomes" id="UP000283530">
    <property type="component" value="Unassembled WGS sequence"/>
</dbReference>
<dbReference type="SUPFAM" id="SSF53254">
    <property type="entry name" value="Phosphoglycerate mutase-like"/>
    <property type="match status" value="1"/>
</dbReference>
<dbReference type="EMBL" id="QPKB01000003">
    <property type="protein sequence ID" value="RWR81313.1"/>
    <property type="molecule type" value="Genomic_DNA"/>
</dbReference>
<dbReference type="STRING" id="337451.A0A443NS12"/>
<comment type="catalytic activity">
    <reaction evidence="15">
        <text>(2R)-2,3-bisphosphoglycerate + H2O = (2R)-2-phosphoglycerate + phosphate</text>
        <dbReference type="Rhea" id="RHEA:27381"/>
        <dbReference type="ChEBI" id="CHEBI:15377"/>
        <dbReference type="ChEBI" id="CHEBI:43474"/>
        <dbReference type="ChEBI" id="CHEBI:58248"/>
        <dbReference type="ChEBI" id="CHEBI:58289"/>
        <dbReference type="EC" id="3.1.3.80"/>
    </reaction>
    <physiologicalReaction direction="left-to-right" evidence="15">
        <dbReference type="Rhea" id="RHEA:27382"/>
    </physiologicalReaction>
</comment>
<dbReference type="GO" id="GO:0034417">
    <property type="term" value="F:bisphosphoglycerate 3-phosphatase activity"/>
    <property type="evidence" value="ECO:0007669"/>
    <property type="project" value="UniProtKB-EC"/>
</dbReference>
<dbReference type="FunFam" id="3.40.50.1240:FF:000017">
    <property type="entry name" value="Histidine acid phosphatase family protein"/>
    <property type="match status" value="1"/>
</dbReference>
<evidence type="ECO:0000256" key="1">
    <source>
        <dbReference type="ARBA" id="ARBA00004236"/>
    </source>
</evidence>
<dbReference type="InterPro" id="IPR029033">
    <property type="entry name" value="His_PPase_superfam"/>
</dbReference>
<dbReference type="AlphaFoldDB" id="A0A443NS12"/>
<keyword evidence="16" id="KW-1015">Disulfide bond</keyword>
<evidence type="ECO:0000256" key="5">
    <source>
        <dbReference type="ARBA" id="ARBA00018097"/>
    </source>
</evidence>
<feature type="disulfide bond" evidence="16">
    <location>
        <begin position="270"/>
        <end position="284"/>
    </location>
</feature>
<dbReference type="PANTHER" id="PTHR20963:SF8">
    <property type="entry name" value="MULTIPLE INOSITOL POLYPHOSPHATE PHOSPHATASE 1"/>
    <property type="match status" value="1"/>
</dbReference>
<dbReference type="PROSITE" id="PS00616">
    <property type="entry name" value="HIS_ACID_PHOSPHAT_1"/>
    <property type="match status" value="1"/>
</dbReference>
<comment type="catalytic activity">
    <reaction evidence="12">
        <text>1D-myo-inositol 1,2,5,6-tetrakisphosphate + H2O = 1D-myo-inositol 1,2,6-trisphosphate + phosphate</text>
        <dbReference type="Rhea" id="RHEA:77119"/>
        <dbReference type="ChEBI" id="CHEBI:15377"/>
        <dbReference type="ChEBI" id="CHEBI:43474"/>
        <dbReference type="ChEBI" id="CHEBI:195535"/>
        <dbReference type="ChEBI" id="CHEBI:195537"/>
        <dbReference type="EC" id="3.1.3.62"/>
    </reaction>
    <physiologicalReaction direction="left-to-right" evidence="12">
        <dbReference type="Rhea" id="RHEA:77120"/>
    </physiologicalReaction>
</comment>
<feature type="signal peptide" evidence="17">
    <location>
        <begin position="1"/>
        <end position="27"/>
    </location>
</feature>
<evidence type="ECO:0000256" key="14">
    <source>
        <dbReference type="ARBA" id="ARBA00043691"/>
    </source>
</evidence>
<keyword evidence="19" id="KW-1185">Reference proteome</keyword>
<evidence type="ECO:0000256" key="11">
    <source>
        <dbReference type="ARBA" id="ARBA00031642"/>
    </source>
</evidence>
<dbReference type="PANTHER" id="PTHR20963">
    <property type="entry name" value="MULTIPLE INOSITOL POLYPHOSPHATE PHOSPHATASE-RELATED"/>
    <property type="match status" value="1"/>
</dbReference>
<protein>
    <recommendedName>
        <fullName evidence="5">Multiple inositol polyphosphate phosphatase 1</fullName>
        <ecNumber evidence="4">3.1.3.62</ecNumber>
        <ecNumber evidence="3">3.1.3.80</ecNumber>
    </recommendedName>
    <alternativeName>
        <fullName evidence="11">2,3-bisphosphoglycerate 3-phosphatase</fullName>
    </alternativeName>
</protein>
<evidence type="ECO:0000256" key="10">
    <source>
        <dbReference type="ARBA" id="ARBA00023180"/>
    </source>
</evidence>
<proteinExistence type="inferred from homology"/>
<dbReference type="GO" id="GO:0052745">
    <property type="term" value="F:inositol phosphate phosphatase activity"/>
    <property type="evidence" value="ECO:0007669"/>
    <property type="project" value="TreeGrafter"/>
</dbReference>
<dbReference type="EC" id="3.1.3.62" evidence="4"/>
<keyword evidence="9" id="KW-0472">Membrane</keyword>
<dbReference type="PIRSF" id="PIRSF000894">
    <property type="entry name" value="Acid_phosphatase"/>
    <property type="match status" value="1"/>
</dbReference>
<evidence type="ECO:0000256" key="17">
    <source>
        <dbReference type="SAM" id="SignalP"/>
    </source>
</evidence>
<sequence length="513" mass="58249">MGLLRSPHLPVLLLLLFAAASLSPSNAETFDVRKHLSSVTRYDFVRENNKNAFVASTIPDECTVVHLNLVARHGTRSPTKKRIKELDRLAIRLEALLSDAKQGTLEANGFSQKIPNWMWGWQSPWKGKLKGGELVIKGEEELYHLGLRTRERFPEVFDEDYHPDIHPIKATQVPRASASAVAFGIGLFSGKGSLGPGRHRAFAVISESRASDIWLRFHDTCETYKEYRKNEEPNVDKLKEPILDEVCSALITRYGLNFTRQDVASLWFLCKEEASLLDITDQACGLFSPSEVALLEWTDDLEAFILKGYGNSINYHMGVPLLRDVFYSMEQAIVAKEEHHAPGSFEKARLRFAHAETLVPFTCLLGLFLEGPEFERIQRMESLEFPPKPPQERNWRASIVAPFAGNNILVLYSCTGNESISTASSGVPRSKYFVQVLHNEVPVPIPGCGHSDFCPYEVFKQIIFDPHLKRDYESLCQKKFESPKSCGNKLLKFFHRLFFKDRKSNAHEYKTEL</sequence>
<evidence type="ECO:0000313" key="18">
    <source>
        <dbReference type="EMBL" id="RWR81313.1"/>
    </source>
</evidence>
<comment type="subcellular location">
    <subcellularLocation>
        <location evidence="1">Cell membrane</location>
    </subcellularLocation>
</comment>
<evidence type="ECO:0000256" key="8">
    <source>
        <dbReference type="ARBA" id="ARBA00022801"/>
    </source>
</evidence>
<comment type="catalytic activity">
    <reaction evidence="14">
        <text>1D-myo-inositol hexakisphosphate + H2O = 1D-myo-inositol 1,2,4,5,6-pentakisphosphate + phosphate</text>
        <dbReference type="Rhea" id="RHEA:16989"/>
        <dbReference type="ChEBI" id="CHEBI:15377"/>
        <dbReference type="ChEBI" id="CHEBI:43474"/>
        <dbReference type="ChEBI" id="CHEBI:57798"/>
        <dbReference type="ChEBI" id="CHEBI:58130"/>
        <dbReference type="EC" id="3.1.3.62"/>
    </reaction>
    <physiologicalReaction direction="left-to-right" evidence="14">
        <dbReference type="Rhea" id="RHEA:16990"/>
    </physiologicalReaction>
</comment>
<keyword evidence="8" id="KW-0378">Hydrolase</keyword>
<evidence type="ECO:0000256" key="12">
    <source>
        <dbReference type="ARBA" id="ARBA00043668"/>
    </source>
</evidence>
<feature type="chain" id="PRO_5019217409" description="Multiple inositol polyphosphate phosphatase 1" evidence="17">
    <location>
        <begin position="28"/>
        <end position="513"/>
    </location>
</feature>
<dbReference type="OrthoDB" id="6509975at2759"/>
<organism evidence="18 19">
    <name type="scientific">Cinnamomum micranthum f. kanehirae</name>
    <dbReference type="NCBI Taxonomy" id="337451"/>
    <lineage>
        <taxon>Eukaryota</taxon>
        <taxon>Viridiplantae</taxon>
        <taxon>Streptophyta</taxon>
        <taxon>Embryophyta</taxon>
        <taxon>Tracheophyta</taxon>
        <taxon>Spermatophyta</taxon>
        <taxon>Magnoliopsida</taxon>
        <taxon>Magnoliidae</taxon>
        <taxon>Laurales</taxon>
        <taxon>Lauraceae</taxon>
        <taxon>Cinnamomum</taxon>
    </lineage>
</organism>
<evidence type="ECO:0000256" key="3">
    <source>
        <dbReference type="ARBA" id="ARBA00012976"/>
    </source>
</evidence>
<dbReference type="Pfam" id="PF00328">
    <property type="entry name" value="His_Phos_2"/>
    <property type="match status" value="1"/>
</dbReference>
<accession>A0A443NS12</accession>
<comment type="catalytic activity">
    <reaction evidence="13">
        <text>1D-myo-inositol 1,2,4,5,6-pentakisphosphate + H2O = 1D-myo-inositol 1,2,5,6-tetrakisphosphate + phosphate</text>
        <dbReference type="Rhea" id="RHEA:77115"/>
        <dbReference type="ChEBI" id="CHEBI:15377"/>
        <dbReference type="ChEBI" id="CHEBI:43474"/>
        <dbReference type="ChEBI" id="CHEBI:57798"/>
        <dbReference type="ChEBI" id="CHEBI:195535"/>
        <dbReference type="EC" id="3.1.3.62"/>
    </reaction>
    <physiologicalReaction direction="left-to-right" evidence="13">
        <dbReference type="Rhea" id="RHEA:77116"/>
    </physiologicalReaction>
</comment>
<evidence type="ECO:0000256" key="2">
    <source>
        <dbReference type="ARBA" id="ARBA00008422"/>
    </source>
</evidence>
<evidence type="ECO:0000256" key="15">
    <source>
        <dbReference type="ARBA" id="ARBA00043832"/>
    </source>
</evidence>
<dbReference type="Gene3D" id="3.40.50.1240">
    <property type="entry name" value="Phosphoglycerate mutase-like"/>
    <property type="match status" value="1"/>
</dbReference>
<keyword evidence="6" id="KW-1003">Cell membrane</keyword>
<dbReference type="InterPro" id="IPR033379">
    <property type="entry name" value="Acid_Pase_AS"/>
</dbReference>
<name>A0A443NS12_9MAGN</name>
<comment type="similarity">
    <text evidence="2">Belongs to the histidine acid phosphatase family. MINPP1 subfamily.</text>
</comment>
<evidence type="ECO:0000256" key="6">
    <source>
        <dbReference type="ARBA" id="ARBA00022475"/>
    </source>
</evidence>
<evidence type="ECO:0000256" key="13">
    <source>
        <dbReference type="ARBA" id="ARBA00043671"/>
    </source>
</evidence>
<dbReference type="GO" id="GO:0005886">
    <property type="term" value="C:plasma membrane"/>
    <property type="evidence" value="ECO:0007669"/>
    <property type="project" value="UniProtKB-SubCell"/>
</dbReference>
<keyword evidence="10" id="KW-0325">Glycoprotein</keyword>
<dbReference type="CDD" id="cd07061">
    <property type="entry name" value="HP_HAP_like"/>
    <property type="match status" value="1"/>
</dbReference>
<gene>
    <name evidence="18" type="ORF">CKAN_00999100</name>
</gene>
<feature type="disulfide bond" evidence="16">
    <location>
        <begin position="448"/>
        <end position="454"/>
    </location>
</feature>
<dbReference type="InterPro" id="IPR000560">
    <property type="entry name" value="His_Pase_clade-2"/>
</dbReference>
<evidence type="ECO:0000313" key="19">
    <source>
        <dbReference type="Proteomes" id="UP000283530"/>
    </source>
</evidence>
<reference evidence="18 19" key="1">
    <citation type="journal article" date="2019" name="Nat. Plants">
        <title>Stout camphor tree genome fills gaps in understanding of flowering plant genome evolution.</title>
        <authorList>
            <person name="Chaw S.M."/>
            <person name="Liu Y.C."/>
            <person name="Wu Y.W."/>
            <person name="Wang H.Y."/>
            <person name="Lin C.I."/>
            <person name="Wu C.S."/>
            <person name="Ke H.M."/>
            <person name="Chang L.Y."/>
            <person name="Hsu C.Y."/>
            <person name="Yang H.T."/>
            <person name="Sudianto E."/>
            <person name="Hsu M.H."/>
            <person name="Wu K.P."/>
            <person name="Wang L.N."/>
            <person name="Leebens-Mack J.H."/>
            <person name="Tsai I.J."/>
        </authorList>
    </citation>
    <scope>NUCLEOTIDE SEQUENCE [LARGE SCALE GENOMIC DNA]</scope>
    <source>
        <strain evidence="19">cv. Chaw 1501</strain>
        <tissue evidence="18">Young leaves</tissue>
    </source>
</reference>
<evidence type="ECO:0000256" key="4">
    <source>
        <dbReference type="ARBA" id="ARBA00013040"/>
    </source>
</evidence>
<dbReference type="GO" id="GO:0003993">
    <property type="term" value="F:acid phosphatase activity"/>
    <property type="evidence" value="ECO:0007669"/>
    <property type="project" value="TreeGrafter"/>
</dbReference>